<dbReference type="AlphaFoldDB" id="A0A7C9PFX0"/>
<evidence type="ECO:0000259" key="3">
    <source>
        <dbReference type="Pfam" id="PF12804"/>
    </source>
</evidence>
<dbReference type="PANTHER" id="PTHR43777">
    <property type="entry name" value="MOLYBDENUM COFACTOR CYTIDYLYLTRANSFERASE"/>
    <property type="match status" value="1"/>
</dbReference>
<proteinExistence type="predicted"/>
<dbReference type="SUPFAM" id="SSF53448">
    <property type="entry name" value="Nucleotide-diphospho-sugar transferases"/>
    <property type="match status" value="1"/>
</dbReference>
<organism evidence="4 5">
    <name type="scientific">Ideonella livida</name>
    <dbReference type="NCBI Taxonomy" id="2707176"/>
    <lineage>
        <taxon>Bacteria</taxon>
        <taxon>Pseudomonadati</taxon>
        <taxon>Pseudomonadota</taxon>
        <taxon>Betaproteobacteria</taxon>
        <taxon>Burkholderiales</taxon>
        <taxon>Sphaerotilaceae</taxon>
        <taxon>Ideonella</taxon>
    </lineage>
</organism>
<gene>
    <name evidence="4" type="ORF">G3A44_02585</name>
</gene>
<evidence type="ECO:0000313" key="4">
    <source>
        <dbReference type="EMBL" id="NDY90074.1"/>
    </source>
</evidence>
<dbReference type="InterPro" id="IPR025877">
    <property type="entry name" value="MobA-like_NTP_Trfase"/>
</dbReference>
<evidence type="ECO:0000256" key="1">
    <source>
        <dbReference type="ARBA" id="ARBA00022842"/>
    </source>
</evidence>
<dbReference type="Gene3D" id="3.90.550.10">
    <property type="entry name" value="Spore Coat Polysaccharide Biosynthesis Protein SpsA, Chain A"/>
    <property type="match status" value="1"/>
</dbReference>
<feature type="region of interest" description="Disordered" evidence="2">
    <location>
        <begin position="194"/>
        <end position="233"/>
    </location>
</feature>
<feature type="domain" description="MobA-like NTP transferase" evidence="3">
    <location>
        <begin position="27"/>
        <end position="186"/>
    </location>
</feature>
<protein>
    <submittedName>
        <fullName evidence="4">NTP transferase domain-containing protein</fullName>
    </submittedName>
</protein>
<dbReference type="Pfam" id="PF12804">
    <property type="entry name" value="NTP_transf_3"/>
    <property type="match status" value="1"/>
</dbReference>
<dbReference type="InterPro" id="IPR029044">
    <property type="entry name" value="Nucleotide-diphossugar_trans"/>
</dbReference>
<dbReference type="PANTHER" id="PTHR43777:SF1">
    <property type="entry name" value="MOLYBDENUM COFACTOR CYTIDYLYLTRANSFERASE"/>
    <property type="match status" value="1"/>
</dbReference>
<name>A0A7C9PFX0_9BURK</name>
<keyword evidence="1" id="KW-0460">Magnesium</keyword>
<dbReference type="EMBL" id="JAAGOH010000002">
    <property type="protein sequence ID" value="NDY90074.1"/>
    <property type="molecule type" value="Genomic_DNA"/>
</dbReference>
<keyword evidence="5" id="KW-1185">Reference proteome</keyword>
<dbReference type="GO" id="GO:0016779">
    <property type="term" value="F:nucleotidyltransferase activity"/>
    <property type="evidence" value="ECO:0007669"/>
    <property type="project" value="UniProtKB-ARBA"/>
</dbReference>
<dbReference type="Proteomes" id="UP000484255">
    <property type="component" value="Unassembled WGS sequence"/>
</dbReference>
<evidence type="ECO:0000313" key="5">
    <source>
        <dbReference type="Proteomes" id="UP000484255"/>
    </source>
</evidence>
<keyword evidence="4" id="KW-0808">Transferase</keyword>
<reference evidence="4 5" key="1">
    <citation type="submission" date="2020-02" db="EMBL/GenBank/DDBJ databases">
        <title>Ideonella bacterium strain TBM-1.</title>
        <authorList>
            <person name="Chen W.-M."/>
        </authorList>
    </citation>
    <scope>NUCLEOTIDE SEQUENCE [LARGE SCALE GENOMIC DNA]</scope>
    <source>
        <strain evidence="4 5">TBM-1</strain>
    </source>
</reference>
<accession>A0A7C9PFX0</accession>
<sequence length="233" mass="24229">MRHPFPSSNPITAMPLPAVQTSRPAVLVVGAGRNSRGQGAAGVVAEMREGEPVLVHTIRRALASGLPVVVVTTGAFAVAVGKLVATRDVVVLGPAGSPAQADLGEAVAAGVSARTGAAGWLVLPGDMPRVQPDTLRRVAAELARHPVAYAQFRGRRGHPIGFGAELFSDLVRLRGDDGARRLVARYPAQAVDVDDPGVLPNPESEENLPGWRRARADRVLAPPRGASEVPAAK</sequence>
<comment type="caution">
    <text evidence="4">The sequence shown here is derived from an EMBL/GenBank/DDBJ whole genome shotgun (WGS) entry which is preliminary data.</text>
</comment>
<dbReference type="RefSeq" id="WP_163455930.1">
    <property type="nucleotide sequence ID" value="NZ_JAAGOH010000002.1"/>
</dbReference>
<evidence type="ECO:0000256" key="2">
    <source>
        <dbReference type="SAM" id="MobiDB-lite"/>
    </source>
</evidence>